<feature type="signal peptide" evidence="1">
    <location>
        <begin position="1"/>
        <end position="26"/>
    </location>
</feature>
<dbReference type="AlphaFoldDB" id="A0AAD4LVG4"/>
<keyword evidence="3" id="KW-1185">Reference proteome</keyword>
<feature type="non-terminal residue" evidence="2">
    <location>
        <position position="159"/>
    </location>
</feature>
<dbReference type="EMBL" id="WTXG01000149">
    <property type="protein sequence ID" value="KAI0291659.1"/>
    <property type="molecule type" value="Genomic_DNA"/>
</dbReference>
<comment type="caution">
    <text evidence="2">The sequence shown here is derived from an EMBL/GenBank/DDBJ whole genome shotgun (WGS) entry which is preliminary data.</text>
</comment>
<accession>A0AAD4LVG4</accession>
<name>A0AAD4LVG4_9AGAM</name>
<reference evidence="2" key="1">
    <citation type="journal article" date="2022" name="New Phytol.">
        <title>Evolutionary transition to the ectomycorrhizal habit in the genomes of a hyperdiverse lineage of mushroom-forming fungi.</title>
        <authorList>
            <person name="Looney B."/>
            <person name="Miyauchi S."/>
            <person name="Morin E."/>
            <person name="Drula E."/>
            <person name="Courty P.E."/>
            <person name="Kohler A."/>
            <person name="Kuo A."/>
            <person name="LaButti K."/>
            <person name="Pangilinan J."/>
            <person name="Lipzen A."/>
            <person name="Riley R."/>
            <person name="Andreopoulos W."/>
            <person name="He G."/>
            <person name="Johnson J."/>
            <person name="Nolan M."/>
            <person name="Tritt A."/>
            <person name="Barry K.W."/>
            <person name="Grigoriev I.V."/>
            <person name="Nagy L.G."/>
            <person name="Hibbett D."/>
            <person name="Henrissat B."/>
            <person name="Matheny P.B."/>
            <person name="Labbe J."/>
            <person name="Martin F.M."/>
        </authorList>
    </citation>
    <scope>NUCLEOTIDE SEQUENCE</scope>
    <source>
        <strain evidence="2">BPL690</strain>
    </source>
</reference>
<organism evidence="2 3">
    <name type="scientific">Multifurca ochricompacta</name>
    <dbReference type="NCBI Taxonomy" id="376703"/>
    <lineage>
        <taxon>Eukaryota</taxon>
        <taxon>Fungi</taxon>
        <taxon>Dikarya</taxon>
        <taxon>Basidiomycota</taxon>
        <taxon>Agaricomycotina</taxon>
        <taxon>Agaricomycetes</taxon>
        <taxon>Russulales</taxon>
        <taxon>Russulaceae</taxon>
        <taxon>Multifurca</taxon>
    </lineage>
</organism>
<protein>
    <submittedName>
        <fullName evidence="2">Uncharacterized protein</fullName>
    </submittedName>
</protein>
<evidence type="ECO:0000256" key="1">
    <source>
        <dbReference type="SAM" id="SignalP"/>
    </source>
</evidence>
<evidence type="ECO:0000313" key="3">
    <source>
        <dbReference type="Proteomes" id="UP001203297"/>
    </source>
</evidence>
<sequence length="159" mass="17417">RKTHLLKAAGILVCLLAFFLCDRSCSKPASSCFAMNLNPTQMKILLDFDHDGKFGKQFSGVCVCDAIKKEEEEREEGRKGRTCMMMNYDGYLELALLHEIRARACGGIRKGGGEGGRGNGGGGEAVSASDNWLFCLKRLLSTSTNSNKRGRSRSAVPRY</sequence>
<evidence type="ECO:0000313" key="2">
    <source>
        <dbReference type="EMBL" id="KAI0291659.1"/>
    </source>
</evidence>
<feature type="chain" id="PRO_5042173061" evidence="1">
    <location>
        <begin position="27"/>
        <end position="159"/>
    </location>
</feature>
<proteinExistence type="predicted"/>
<gene>
    <name evidence="2" type="ORF">B0F90DRAFT_1775298</name>
</gene>
<dbReference type="Proteomes" id="UP001203297">
    <property type="component" value="Unassembled WGS sequence"/>
</dbReference>
<keyword evidence="1" id="KW-0732">Signal</keyword>